<feature type="region of interest" description="Disordered" evidence="1">
    <location>
        <begin position="22"/>
        <end position="89"/>
    </location>
</feature>
<evidence type="ECO:0000313" key="3">
    <source>
        <dbReference type="EMBL" id="UJS26710.1"/>
    </source>
</evidence>
<feature type="chain" id="PRO_5046053545" evidence="2">
    <location>
        <begin position="22"/>
        <end position="191"/>
    </location>
</feature>
<keyword evidence="3" id="KW-0614">Plasmid</keyword>
<organism evidence="3 4">
    <name type="scientific">Thiothrix winogradskyi</name>
    <dbReference type="NCBI Taxonomy" id="96472"/>
    <lineage>
        <taxon>Bacteria</taxon>
        <taxon>Pseudomonadati</taxon>
        <taxon>Pseudomonadota</taxon>
        <taxon>Gammaproteobacteria</taxon>
        <taxon>Thiotrichales</taxon>
        <taxon>Thiotrichaceae</taxon>
        <taxon>Thiothrix</taxon>
    </lineage>
</organism>
<sequence>MKLLPTLLIVCGLLASPMVLAEEPPKHGEPGHDHAKDHGQTTTPEAKPENEHKGESAEDHAKHGHEGHDNKDGEHDHAGHDHAHDDQPHHGGIVAVVDEIHHELVMADDGKVSLYAEGLPQGDALKAVKVRLTVLKGKDKQEAELTLVEGDEPRFDAPAEVKLVAGDKVVAMIQPAEGKPRMAKFEIPAAK</sequence>
<proteinExistence type="predicted"/>
<protein>
    <submittedName>
        <fullName evidence="3">Uncharacterized protein</fullName>
    </submittedName>
</protein>
<evidence type="ECO:0000256" key="1">
    <source>
        <dbReference type="SAM" id="MobiDB-lite"/>
    </source>
</evidence>
<evidence type="ECO:0000313" key="4">
    <source>
        <dbReference type="Proteomes" id="UP001054801"/>
    </source>
</evidence>
<dbReference type="RefSeq" id="WP_236502153.1">
    <property type="nucleotide sequence ID" value="NZ_CP091246.1"/>
</dbReference>
<keyword evidence="2" id="KW-0732">Signal</keyword>
<name>A0ABY3T7K6_9GAMM</name>
<feature type="compositionally biased region" description="Basic and acidic residues" evidence="1">
    <location>
        <begin position="23"/>
        <end position="39"/>
    </location>
</feature>
<dbReference type="Proteomes" id="UP001054801">
    <property type="component" value="Plasmid pThCT3_2"/>
</dbReference>
<dbReference type="EMBL" id="CP091246">
    <property type="protein sequence ID" value="UJS26710.1"/>
    <property type="molecule type" value="Genomic_DNA"/>
</dbReference>
<accession>A0ABY3T7K6</accession>
<reference evidence="3" key="1">
    <citation type="journal article" date="2022" name="Microorganisms">
        <title>Two New Species of Filamentous Sulfur Bacteria of the Genus Thiothrix, Thiothrix winogradskyi sp. nov. and 'Candidatus Thiothrix sulfatifontis' sp. nov.</title>
        <authorList>
            <person name="Ravin N.V."/>
            <person name="Rossetti S."/>
            <person name="Beletsky A.V."/>
            <person name="Kadnikov V.V."/>
            <person name="Rudenko T.S."/>
            <person name="Smolyakov D.D."/>
            <person name="Moskvitina M.I."/>
            <person name="Gureeva M.V."/>
            <person name="Mardanov A.V."/>
            <person name="Grabovich M.Y."/>
        </authorList>
    </citation>
    <scope>NUCLEOTIDE SEQUENCE</scope>
    <source>
        <strain evidence="3">CT3</strain>
    </source>
</reference>
<evidence type="ECO:0000256" key="2">
    <source>
        <dbReference type="SAM" id="SignalP"/>
    </source>
</evidence>
<feature type="compositionally biased region" description="Basic and acidic residues" evidence="1">
    <location>
        <begin position="46"/>
        <end position="89"/>
    </location>
</feature>
<feature type="signal peptide" evidence="2">
    <location>
        <begin position="1"/>
        <end position="21"/>
    </location>
</feature>
<gene>
    <name evidence="3" type="ORF">L2Y54_21565</name>
</gene>
<geneLocation type="plasmid" evidence="3 4">
    <name>pThCT3_2</name>
</geneLocation>
<keyword evidence="4" id="KW-1185">Reference proteome</keyword>